<sequence length="74" mass="7960">MLVNIFLSIIFEPDSLGLRDITSGLTGSIHKAKAGNQSVIKFITSICIATKGKGIPNKTLIKIIKTSAKFVDNK</sequence>
<protein>
    <submittedName>
        <fullName evidence="1">Uncharacterized protein</fullName>
    </submittedName>
</protein>
<reference evidence="1" key="1">
    <citation type="submission" date="2017-02" db="EMBL/GenBank/DDBJ databases">
        <title>Delving into the versatile metabolic prowess of the omnipresent phylum Bacteroidetes.</title>
        <authorList>
            <person name="Nobu M.K."/>
            <person name="Mei R."/>
            <person name="Narihiro T."/>
            <person name="Kuroda K."/>
            <person name="Liu W.-T."/>
        </authorList>
    </citation>
    <scope>NUCLEOTIDE SEQUENCE</scope>
    <source>
        <strain evidence="1">ADurb.Bin160</strain>
    </source>
</reference>
<accession>A0A1V5ZQ27</accession>
<dbReference type="EMBL" id="MWDB01000003">
    <property type="protein sequence ID" value="OQB42353.1"/>
    <property type="molecule type" value="Genomic_DNA"/>
</dbReference>
<comment type="caution">
    <text evidence="1">The sequence shown here is derived from an EMBL/GenBank/DDBJ whole genome shotgun (WGS) entry which is preliminary data.</text>
</comment>
<dbReference type="Proteomes" id="UP000485621">
    <property type="component" value="Unassembled WGS sequence"/>
</dbReference>
<proteinExistence type="predicted"/>
<name>A0A1V5ZQ27_9BACT</name>
<gene>
    <name evidence="1" type="ORF">BWY04_00231</name>
</gene>
<evidence type="ECO:0000313" key="1">
    <source>
        <dbReference type="EMBL" id="OQB42353.1"/>
    </source>
</evidence>
<organism evidence="1">
    <name type="scientific">candidate division CPR1 bacterium ADurb.Bin160</name>
    <dbReference type="NCBI Taxonomy" id="1852826"/>
    <lineage>
        <taxon>Bacteria</taxon>
        <taxon>candidate division CPR1</taxon>
    </lineage>
</organism>
<dbReference type="AlphaFoldDB" id="A0A1V5ZQ27"/>